<evidence type="ECO:0008006" key="4">
    <source>
        <dbReference type="Google" id="ProtNLM"/>
    </source>
</evidence>
<dbReference type="SUPFAM" id="SSF52540">
    <property type="entry name" value="P-loop containing nucleoside triphosphate hydrolases"/>
    <property type="match status" value="1"/>
</dbReference>
<dbReference type="GO" id="GO:0005739">
    <property type="term" value="C:mitochondrion"/>
    <property type="evidence" value="ECO:0007669"/>
    <property type="project" value="TreeGrafter"/>
</dbReference>
<organism evidence="2 3">
    <name type="scientific">Aspergillus campestris (strain IBT 28561)</name>
    <dbReference type="NCBI Taxonomy" id="1392248"/>
    <lineage>
        <taxon>Eukaryota</taxon>
        <taxon>Fungi</taxon>
        <taxon>Dikarya</taxon>
        <taxon>Ascomycota</taxon>
        <taxon>Pezizomycotina</taxon>
        <taxon>Eurotiomycetes</taxon>
        <taxon>Eurotiomycetidae</taxon>
        <taxon>Eurotiales</taxon>
        <taxon>Aspergillaceae</taxon>
        <taxon>Aspergillus</taxon>
        <taxon>Aspergillus subgen. Circumdati</taxon>
    </lineage>
</organism>
<gene>
    <name evidence="2" type="ORF">P168DRAFT_264320</name>
</gene>
<dbReference type="Proteomes" id="UP000234254">
    <property type="component" value="Unassembled WGS sequence"/>
</dbReference>
<dbReference type="EMBL" id="MSFM01000002">
    <property type="protein sequence ID" value="PKY07338.1"/>
    <property type="molecule type" value="Genomic_DNA"/>
</dbReference>
<feature type="region of interest" description="Disordered" evidence="1">
    <location>
        <begin position="635"/>
        <end position="659"/>
    </location>
</feature>
<accession>A0A2I1DBV2</accession>
<name>A0A2I1DBV2_ASPC2</name>
<dbReference type="AlphaFoldDB" id="A0A2I1DBV2"/>
<proteinExistence type="predicted"/>
<feature type="region of interest" description="Disordered" evidence="1">
    <location>
        <begin position="103"/>
        <end position="127"/>
    </location>
</feature>
<dbReference type="RefSeq" id="XP_024695932.1">
    <property type="nucleotide sequence ID" value="XM_024834854.1"/>
</dbReference>
<dbReference type="GeneID" id="36542378"/>
<dbReference type="OrthoDB" id="1696305at2759"/>
<evidence type="ECO:0000313" key="2">
    <source>
        <dbReference type="EMBL" id="PKY07338.1"/>
    </source>
</evidence>
<evidence type="ECO:0000313" key="3">
    <source>
        <dbReference type="Proteomes" id="UP000234254"/>
    </source>
</evidence>
<dbReference type="VEuPathDB" id="FungiDB:P168DRAFT_264320"/>
<dbReference type="Gene3D" id="3.40.50.300">
    <property type="entry name" value="P-loop containing nucleotide triphosphate hydrolases"/>
    <property type="match status" value="1"/>
</dbReference>
<sequence>MLSSLGRVLPRVPRLKQARPRCLYHSRALAKPWQQILPSAPVLRSINFPSRTSRIPHRVLSTAATAHENPVTSIEELLPVCCPGCGAYSQIVEPNEPGYYGRLGKGKQTRKPLSEAEATPDGEDATTLKADGERAADTIQRIVRDQRDTPKPDPRNKALLEEATATANRYLEKSRPTVHICDRCHDLVHHNKAVPAVSPSLETLRDFLDESPHKHNRVYHVVDAADFPMSLVDNIHEVLGVKDQRSQNRRAASYKYKRGKLLPTISFVITRSDLLGATKEQVDSKMQYMRTMIREILDIPSDDFRLGNLHMISAQRGWWNKQVKDEIREHGGGVWVIGKANVGKSSFIEACFPKDSKNLEKIAELVERRGMDSRIPNTPDPLDSDGLLPPVPREDLFPVLPVVSSLSGTTVSPIRIPFGRGRGEMIDLPGLDRSELAEHVRDEYKRDLIMTKRKKPERHSVKPGQSLLLGGGLVRITSTNPEHTVMAACFVPMEVHITKTEKAIEMQAQQRAYPGTVIANDGIGENISSAGVFDLKHDVTKSHLPTTLAKAIEDKRTRMPSLPYRVFSTDILIEGCGWVEITVQTRAKRNDKDGAESSESTPQVEVFTPYGRHIGARAPIECWNLIAQKQAADKRKIGARRRQNVGQLKRAHQSADAKV</sequence>
<keyword evidence="3" id="KW-1185">Reference proteome</keyword>
<dbReference type="InterPro" id="IPR027417">
    <property type="entry name" value="P-loop_NTPase"/>
</dbReference>
<reference evidence="2" key="1">
    <citation type="submission" date="2016-12" db="EMBL/GenBank/DDBJ databases">
        <title>The genomes of Aspergillus section Nigri reveals drivers in fungal speciation.</title>
        <authorList>
            <consortium name="DOE Joint Genome Institute"/>
            <person name="Vesth T.C."/>
            <person name="Nybo J."/>
            <person name="Theobald S."/>
            <person name="Brandl J."/>
            <person name="Frisvad J.C."/>
            <person name="Nielsen K.F."/>
            <person name="Lyhne E.K."/>
            <person name="Kogle M.E."/>
            <person name="Kuo A."/>
            <person name="Riley R."/>
            <person name="Clum A."/>
            <person name="Nolan M."/>
            <person name="Lipzen A."/>
            <person name="Salamov A."/>
            <person name="Henrissat B."/>
            <person name="Wiebenga A."/>
            <person name="De vries R.P."/>
            <person name="Grigoriev I.V."/>
            <person name="Mortensen U.H."/>
            <person name="Andersen M.R."/>
            <person name="Baker S.E."/>
        </authorList>
    </citation>
    <scope>NUCLEOTIDE SEQUENCE</scope>
    <source>
        <strain evidence="2">IBT 28561</strain>
    </source>
</reference>
<evidence type="ECO:0000256" key="1">
    <source>
        <dbReference type="SAM" id="MobiDB-lite"/>
    </source>
</evidence>
<comment type="caution">
    <text evidence="2">The sequence shown here is derived from an EMBL/GenBank/DDBJ whole genome shotgun (WGS) entry which is preliminary data.</text>
</comment>
<dbReference type="InterPro" id="IPR050896">
    <property type="entry name" value="Mito_lipid_metab_GTPase"/>
</dbReference>
<dbReference type="PANTHER" id="PTHR46434:SF1">
    <property type="entry name" value="GENETIC INTERACTOR OF PROHIBITINS 3, MITOCHONDRIAL"/>
    <property type="match status" value="1"/>
</dbReference>
<protein>
    <recommendedName>
        <fullName evidence="4">Genetic interactor of prohibitins 3, mitochondrial</fullName>
    </recommendedName>
</protein>
<dbReference type="PANTHER" id="PTHR46434">
    <property type="entry name" value="GENETIC INTERACTOR OF PROHIBITINS 3, MITOCHONDRIAL"/>
    <property type="match status" value="1"/>
</dbReference>